<keyword evidence="2" id="KW-0732">Signal</keyword>
<organism evidence="4">
    <name type="scientific">Coptotermes formosanus</name>
    <name type="common">Formosan subterranean termite</name>
    <dbReference type="NCBI Taxonomy" id="36987"/>
    <lineage>
        <taxon>Eukaryota</taxon>
        <taxon>Metazoa</taxon>
        <taxon>Ecdysozoa</taxon>
        <taxon>Arthropoda</taxon>
        <taxon>Hexapoda</taxon>
        <taxon>Insecta</taxon>
        <taxon>Pterygota</taxon>
        <taxon>Neoptera</taxon>
        <taxon>Polyneoptera</taxon>
        <taxon>Dictyoptera</taxon>
        <taxon>Blattodea</taxon>
        <taxon>Blattoidea</taxon>
        <taxon>Termitoidae</taxon>
        <taxon>Rhinotermitidae</taxon>
        <taxon>Coptotermes</taxon>
    </lineage>
</organism>
<dbReference type="Pfam" id="PF01683">
    <property type="entry name" value="EB"/>
    <property type="match status" value="1"/>
</dbReference>
<dbReference type="EMBL" id="KC741036">
    <property type="protein sequence ID" value="AGM32860.1"/>
    <property type="molecule type" value="mRNA"/>
</dbReference>
<feature type="chain" id="PRO_5004371651" description="EB domain-containing protein" evidence="2">
    <location>
        <begin position="26"/>
        <end position="150"/>
    </location>
</feature>
<feature type="signal peptide" evidence="2">
    <location>
        <begin position="1"/>
        <end position="25"/>
    </location>
</feature>
<sequence>MAHSYGSSFFCFILLWLVKSNITSAEVSGLGVPCETVRDCSSIANSKCINSTCACPPDFVPHSTNSSCIPGTTNKSPRDVTSEPEHQTSPLADGNGTTTATSGSELAKNTSIPHHAEKEKSARQQEKHSGGSSVVPISFLAVIWVAHLVT</sequence>
<dbReference type="InterPro" id="IPR006149">
    <property type="entry name" value="EB_dom"/>
</dbReference>
<dbReference type="AlphaFoldDB" id="R4UNV6"/>
<feature type="domain" description="EB" evidence="3">
    <location>
        <begin position="28"/>
        <end position="63"/>
    </location>
</feature>
<reference evidence="4" key="1">
    <citation type="submission" date="2013-03" db="EMBL/GenBank/DDBJ databases">
        <title>Immune-Related transcriptome of Coptotermes formosanus Shiraki workers: the defense mechanism.</title>
        <authorList>
            <person name="Hussain A."/>
            <person name="Li Y.F."/>
            <person name="Wen S.Y."/>
        </authorList>
    </citation>
    <scope>NUCLEOTIDE SEQUENCE</scope>
</reference>
<name>R4UNV6_COPFO</name>
<protein>
    <recommendedName>
        <fullName evidence="3">EB domain-containing protein</fullName>
    </recommendedName>
</protein>
<feature type="compositionally biased region" description="Basic and acidic residues" evidence="1">
    <location>
        <begin position="114"/>
        <end position="129"/>
    </location>
</feature>
<proteinExistence type="evidence at transcript level"/>
<feature type="compositionally biased region" description="Polar residues" evidence="1">
    <location>
        <begin position="87"/>
        <end position="112"/>
    </location>
</feature>
<evidence type="ECO:0000313" key="4">
    <source>
        <dbReference type="EMBL" id="AGM32860.1"/>
    </source>
</evidence>
<feature type="region of interest" description="Disordered" evidence="1">
    <location>
        <begin position="63"/>
        <end position="131"/>
    </location>
</feature>
<feature type="compositionally biased region" description="Polar residues" evidence="1">
    <location>
        <begin position="63"/>
        <end position="75"/>
    </location>
</feature>
<feature type="compositionally biased region" description="Basic and acidic residues" evidence="1">
    <location>
        <begin position="76"/>
        <end position="86"/>
    </location>
</feature>
<accession>R4UNV6</accession>
<evidence type="ECO:0000259" key="3">
    <source>
        <dbReference type="Pfam" id="PF01683"/>
    </source>
</evidence>
<evidence type="ECO:0000256" key="1">
    <source>
        <dbReference type="SAM" id="MobiDB-lite"/>
    </source>
</evidence>
<evidence type="ECO:0000256" key="2">
    <source>
        <dbReference type="SAM" id="SignalP"/>
    </source>
</evidence>